<sequence>MAKKSESFVCGLIEVVPTGGGKRQRNEMSKVERTSKTIFKDKEGGCSTQFTKKHKAEEFVDKNTGLLGYKEEVKFKSTLKKMAEAVAPVVENVTKVVVPMVEAVAPVVEQVTKVVAPMADQ</sequence>
<evidence type="ECO:0000313" key="1">
    <source>
        <dbReference type="EMBL" id="KAA8535502.1"/>
    </source>
</evidence>
<organism evidence="1 2">
    <name type="scientific">Nyssa sinensis</name>
    <dbReference type="NCBI Taxonomy" id="561372"/>
    <lineage>
        <taxon>Eukaryota</taxon>
        <taxon>Viridiplantae</taxon>
        <taxon>Streptophyta</taxon>
        <taxon>Embryophyta</taxon>
        <taxon>Tracheophyta</taxon>
        <taxon>Spermatophyta</taxon>
        <taxon>Magnoliopsida</taxon>
        <taxon>eudicotyledons</taxon>
        <taxon>Gunneridae</taxon>
        <taxon>Pentapetalae</taxon>
        <taxon>asterids</taxon>
        <taxon>Cornales</taxon>
        <taxon>Nyssaceae</taxon>
        <taxon>Nyssa</taxon>
    </lineage>
</organism>
<protein>
    <submittedName>
        <fullName evidence="1">Uncharacterized protein</fullName>
    </submittedName>
</protein>
<dbReference type="EMBL" id="CM018040">
    <property type="protein sequence ID" value="KAA8535502.1"/>
    <property type="molecule type" value="Genomic_DNA"/>
</dbReference>
<gene>
    <name evidence="1" type="ORF">F0562_030505</name>
</gene>
<accession>A0A5J5B0R9</accession>
<dbReference type="Proteomes" id="UP000325577">
    <property type="component" value="Linkage Group LG17"/>
</dbReference>
<reference evidence="1 2" key="1">
    <citation type="submission" date="2019-09" db="EMBL/GenBank/DDBJ databases">
        <title>A chromosome-level genome assembly of the Chinese tupelo Nyssa sinensis.</title>
        <authorList>
            <person name="Yang X."/>
            <person name="Kang M."/>
            <person name="Yang Y."/>
            <person name="Xiong H."/>
            <person name="Wang M."/>
            <person name="Zhang Z."/>
            <person name="Wang Z."/>
            <person name="Wu H."/>
            <person name="Ma T."/>
            <person name="Liu J."/>
            <person name="Xi Z."/>
        </authorList>
    </citation>
    <scope>NUCLEOTIDE SEQUENCE [LARGE SCALE GENOMIC DNA]</scope>
    <source>
        <strain evidence="1">J267</strain>
        <tissue evidence="1">Leaf</tissue>
    </source>
</reference>
<name>A0A5J5B0R9_9ASTE</name>
<keyword evidence="2" id="KW-1185">Reference proteome</keyword>
<dbReference type="AlphaFoldDB" id="A0A5J5B0R9"/>
<evidence type="ECO:0000313" key="2">
    <source>
        <dbReference type="Proteomes" id="UP000325577"/>
    </source>
</evidence>
<dbReference type="OrthoDB" id="1144283at2759"/>
<proteinExistence type="predicted"/>